<name>A0A1C3NMM5_9XANT</name>
<dbReference type="AlphaFoldDB" id="A0A1C3NMM5"/>
<sequence length="168" mass="18872">MGLRSGPDKPHATPAVNHLARWCRPLPSTRRRPRSAAAPARRLSTGRMPWHIDDMPSLIVFMIAGAALFGFWNSSRAAAERADILGRNACRAADVQWLDQSVHSTNIRVCRMPNGWLGFERTFRFEYSYDGADRHSGKLVLRGDQLIAFTGPQVATVRALHPEQQRLE</sequence>
<dbReference type="EMBL" id="FLTX01000037">
    <property type="protein sequence ID" value="SBV51639.1"/>
    <property type="molecule type" value="Genomic_DNA"/>
</dbReference>
<organism evidence="2 3">
    <name type="scientific">Xanthomonas bromi</name>
    <dbReference type="NCBI Taxonomy" id="56449"/>
    <lineage>
        <taxon>Bacteria</taxon>
        <taxon>Pseudomonadati</taxon>
        <taxon>Pseudomonadota</taxon>
        <taxon>Gammaproteobacteria</taxon>
        <taxon>Lysobacterales</taxon>
        <taxon>Lysobacteraceae</taxon>
        <taxon>Xanthomonas</taxon>
    </lineage>
</organism>
<dbReference type="STRING" id="56449.XBLMG947_2428"/>
<keyword evidence="1" id="KW-0472">Membrane</keyword>
<evidence type="ECO:0000313" key="3">
    <source>
        <dbReference type="Proteomes" id="UP000092503"/>
    </source>
</evidence>
<dbReference type="Pfam" id="PF11743">
    <property type="entry name" value="DUF3301"/>
    <property type="match status" value="1"/>
</dbReference>
<evidence type="ECO:0000313" key="2">
    <source>
        <dbReference type="EMBL" id="SBV51639.1"/>
    </source>
</evidence>
<dbReference type="InterPro" id="IPR021732">
    <property type="entry name" value="DUF3301"/>
</dbReference>
<evidence type="ECO:0000256" key="1">
    <source>
        <dbReference type="SAM" id="Phobius"/>
    </source>
</evidence>
<evidence type="ECO:0008006" key="4">
    <source>
        <dbReference type="Google" id="ProtNLM"/>
    </source>
</evidence>
<feature type="transmembrane region" description="Helical" evidence="1">
    <location>
        <begin position="55"/>
        <end position="72"/>
    </location>
</feature>
<dbReference type="Proteomes" id="UP000092503">
    <property type="component" value="Unassembled WGS sequence"/>
</dbReference>
<reference evidence="2 3" key="1">
    <citation type="submission" date="2016-06" db="EMBL/GenBank/DDBJ databases">
        <authorList>
            <person name="Kjaerup R.B."/>
            <person name="Dalgaard T.S."/>
            <person name="Juul-Madsen H.R."/>
        </authorList>
    </citation>
    <scope>NUCLEOTIDE SEQUENCE [LARGE SCALE GENOMIC DNA]</scope>
    <source>
        <strain evidence="2">LMG947</strain>
    </source>
</reference>
<accession>A0A1C3NMM5</accession>
<gene>
    <name evidence="2" type="ORF">XBLMG947_2428</name>
</gene>
<proteinExistence type="predicted"/>
<keyword evidence="1" id="KW-0812">Transmembrane</keyword>
<protein>
    <recommendedName>
        <fullName evidence="4">DUF3301 domain-containing protein</fullName>
    </recommendedName>
</protein>
<keyword evidence="1" id="KW-1133">Transmembrane helix</keyword>